<organism evidence="2 3">
    <name type="scientific">Desertihabitans brevis</name>
    <dbReference type="NCBI Taxonomy" id="2268447"/>
    <lineage>
        <taxon>Bacteria</taxon>
        <taxon>Bacillati</taxon>
        <taxon>Actinomycetota</taxon>
        <taxon>Actinomycetes</taxon>
        <taxon>Propionibacteriales</taxon>
        <taxon>Propionibacteriaceae</taxon>
        <taxon>Desertihabitans</taxon>
    </lineage>
</organism>
<dbReference type="NCBIfam" id="NF038065">
    <property type="entry name" value="Pr6Pr"/>
    <property type="match status" value="1"/>
</dbReference>
<sequence>MLGVTGGVAAVALLVQLALVLSGQATLLPDGTPPPTWLALVRLVSYFTIQSNTLVAVGCLWLALGGRVPAGRAGRVLRWVRLASLMGITLTGVVHWFLLRPLLDLDGARALVDALLHIVVPLLAVLGWLLVGPRSQTSVPLAGAVLLWPVLWTVATLAVGLTTAWYPYPFLDVQRNGGGTVAVACLGITVAFLVVLALVVLVDRRLPAPLEGVTPSARSAAPPPARRRG</sequence>
<dbReference type="EMBL" id="QOUI01000006">
    <property type="protein sequence ID" value="RCK69454.1"/>
    <property type="molecule type" value="Genomic_DNA"/>
</dbReference>
<proteinExistence type="predicted"/>
<feature type="transmembrane region" description="Helical" evidence="1">
    <location>
        <begin position="46"/>
        <end position="64"/>
    </location>
</feature>
<evidence type="ECO:0008006" key="4">
    <source>
        <dbReference type="Google" id="ProtNLM"/>
    </source>
</evidence>
<accession>A0A367YUB8</accession>
<keyword evidence="1" id="KW-0472">Membrane</keyword>
<keyword evidence="1" id="KW-0812">Transmembrane</keyword>
<evidence type="ECO:0000313" key="3">
    <source>
        <dbReference type="Proteomes" id="UP000252770"/>
    </source>
</evidence>
<feature type="transmembrane region" description="Helical" evidence="1">
    <location>
        <begin position="76"/>
        <end position="98"/>
    </location>
</feature>
<feature type="transmembrane region" description="Helical" evidence="1">
    <location>
        <begin position="143"/>
        <end position="168"/>
    </location>
</feature>
<feature type="transmembrane region" description="Helical" evidence="1">
    <location>
        <begin position="180"/>
        <end position="202"/>
    </location>
</feature>
<evidence type="ECO:0000256" key="1">
    <source>
        <dbReference type="SAM" id="Phobius"/>
    </source>
</evidence>
<gene>
    <name evidence="2" type="ORF">DT076_11275</name>
</gene>
<keyword evidence="1" id="KW-1133">Transmembrane helix</keyword>
<feature type="transmembrane region" description="Helical" evidence="1">
    <location>
        <begin position="110"/>
        <end position="131"/>
    </location>
</feature>
<dbReference type="AlphaFoldDB" id="A0A367YUB8"/>
<keyword evidence="3" id="KW-1185">Reference proteome</keyword>
<evidence type="ECO:0000313" key="2">
    <source>
        <dbReference type="EMBL" id="RCK69454.1"/>
    </source>
</evidence>
<dbReference type="Proteomes" id="UP000252770">
    <property type="component" value="Unassembled WGS sequence"/>
</dbReference>
<reference evidence="2 3" key="1">
    <citation type="submission" date="2018-07" db="EMBL/GenBank/DDBJ databases">
        <title>Desertimonas flava gen. nov. sp. nov.</title>
        <authorList>
            <person name="Liu S."/>
        </authorList>
    </citation>
    <scope>NUCLEOTIDE SEQUENCE [LARGE SCALE GENOMIC DNA]</scope>
    <source>
        <strain evidence="2 3">16Sb5-5</strain>
    </source>
</reference>
<name>A0A367YUB8_9ACTN</name>
<dbReference type="InterPro" id="IPR049713">
    <property type="entry name" value="Pr6Pr-like"/>
</dbReference>
<protein>
    <recommendedName>
        <fullName evidence="4">F420-dependent oxidoreductase</fullName>
    </recommendedName>
</protein>
<comment type="caution">
    <text evidence="2">The sequence shown here is derived from an EMBL/GenBank/DDBJ whole genome shotgun (WGS) entry which is preliminary data.</text>
</comment>